<feature type="compositionally biased region" description="Low complexity" evidence="1">
    <location>
        <begin position="29"/>
        <end position="41"/>
    </location>
</feature>
<feature type="compositionally biased region" description="Basic and acidic residues" evidence="1">
    <location>
        <begin position="82"/>
        <end position="91"/>
    </location>
</feature>
<comment type="caution">
    <text evidence="2">The sequence shown here is derived from an EMBL/GenBank/DDBJ whole genome shotgun (WGS) entry which is preliminary data.</text>
</comment>
<feature type="region of interest" description="Disordered" evidence="1">
    <location>
        <begin position="73"/>
        <end position="168"/>
    </location>
</feature>
<dbReference type="OrthoDB" id="2224399at2759"/>
<reference evidence="2 3" key="1">
    <citation type="submission" date="2020-11" db="EMBL/GenBank/DDBJ databases">
        <title>Kefir isolates.</title>
        <authorList>
            <person name="Marcisauskas S."/>
            <person name="Kim Y."/>
            <person name="Blasche S."/>
        </authorList>
    </citation>
    <scope>NUCLEOTIDE SEQUENCE [LARGE SCALE GENOMIC DNA]</scope>
    <source>
        <strain evidence="2 3">KR</strain>
    </source>
</reference>
<evidence type="ECO:0000313" key="2">
    <source>
        <dbReference type="EMBL" id="KAG0654526.1"/>
    </source>
</evidence>
<name>A0A9P6VUJ1_RHOMI</name>
<organism evidence="2 3">
    <name type="scientific">Rhodotorula mucilaginosa</name>
    <name type="common">Yeast</name>
    <name type="synonym">Rhodotorula rubra</name>
    <dbReference type="NCBI Taxonomy" id="5537"/>
    <lineage>
        <taxon>Eukaryota</taxon>
        <taxon>Fungi</taxon>
        <taxon>Dikarya</taxon>
        <taxon>Basidiomycota</taxon>
        <taxon>Pucciniomycotina</taxon>
        <taxon>Microbotryomycetes</taxon>
        <taxon>Sporidiobolales</taxon>
        <taxon>Sporidiobolaceae</taxon>
        <taxon>Rhodotorula</taxon>
    </lineage>
</organism>
<feature type="region of interest" description="Disordered" evidence="1">
    <location>
        <begin position="1"/>
        <end position="41"/>
    </location>
</feature>
<dbReference type="EMBL" id="PUHQ01000146">
    <property type="protein sequence ID" value="KAG0654526.1"/>
    <property type="molecule type" value="Genomic_DNA"/>
</dbReference>
<evidence type="ECO:0000313" key="3">
    <source>
        <dbReference type="Proteomes" id="UP000777482"/>
    </source>
</evidence>
<evidence type="ECO:0000256" key="1">
    <source>
        <dbReference type="SAM" id="MobiDB-lite"/>
    </source>
</evidence>
<protein>
    <submittedName>
        <fullName evidence="2">Uncharacterized protein</fullName>
    </submittedName>
</protein>
<dbReference type="Proteomes" id="UP000777482">
    <property type="component" value="Unassembled WGS sequence"/>
</dbReference>
<proteinExistence type="predicted"/>
<sequence>MSSTTTAAEPSAPGEGTDLSSFLGQPPFSSTSSALLSQLASTLAQPPADPIVKAYSDIVYLNYHSLGLSLSFEPSGGYKPGRGTDLDEVRNEGSNGRLTCSGVDVYNHEDEEEDEGAKKDGPPRKRKGPGAHYAPFPRYPILLPAPGSPNSDSKPTPFPLEPSTIGKTLVSHYGEPSRKGGGESGTSMGVWTEWTPEGIMVEWRSSGLGAWEKGGEAKWSVVSLFPRGKEAGIDPEDGKVGI</sequence>
<gene>
    <name evidence="2" type="ORF">C6P46_001606</name>
</gene>
<keyword evidence="3" id="KW-1185">Reference proteome</keyword>
<accession>A0A9P6VUJ1</accession>
<dbReference type="AlphaFoldDB" id="A0A9P6VUJ1"/>